<gene>
    <name evidence="1" type="ORF">THAOC_08275</name>
</gene>
<evidence type="ECO:0000313" key="2">
    <source>
        <dbReference type="Proteomes" id="UP000266841"/>
    </source>
</evidence>
<name>K0TIK3_THAOC</name>
<proteinExistence type="predicted"/>
<comment type="caution">
    <text evidence="1">The sequence shown here is derived from an EMBL/GenBank/DDBJ whole genome shotgun (WGS) entry which is preliminary data.</text>
</comment>
<feature type="non-terminal residue" evidence="1">
    <location>
        <position position="1"/>
    </location>
</feature>
<keyword evidence="2" id="KW-1185">Reference proteome</keyword>
<protein>
    <submittedName>
        <fullName evidence="1">Uncharacterized protein</fullName>
    </submittedName>
</protein>
<organism evidence="1 2">
    <name type="scientific">Thalassiosira oceanica</name>
    <name type="common">Marine diatom</name>
    <dbReference type="NCBI Taxonomy" id="159749"/>
    <lineage>
        <taxon>Eukaryota</taxon>
        <taxon>Sar</taxon>
        <taxon>Stramenopiles</taxon>
        <taxon>Ochrophyta</taxon>
        <taxon>Bacillariophyta</taxon>
        <taxon>Coscinodiscophyceae</taxon>
        <taxon>Thalassiosirophycidae</taxon>
        <taxon>Thalassiosirales</taxon>
        <taxon>Thalassiosiraceae</taxon>
        <taxon>Thalassiosira</taxon>
    </lineage>
</organism>
<dbReference type="AlphaFoldDB" id="K0TIK3"/>
<reference evidence="1 2" key="1">
    <citation type="journal article" date="2012" name="Genome Biol.">
        <title>Genome and low-iron response of an oceanic diatom adapted to chronic iron limitation.</title>
        <authorList>
            <person name="Lommer M."/>
            <person name="Specht M."/>
            <person name="Roy A.S."/>
            <person name="Kraemer L."/>
            <person name="Andreson R."/>
            <person name="Gutowska M.A."/>
            <person name="Wolf J."/>
            <person name="Bergner S.V."/>
            <person name="Schilhabel M.B."/>
            <person name="Klostermeier U.C."/>
            <person name="Beiko R.G."/>
            <person name="Rosenstiel P."/>
            <person name="Hippler M."/>
            <person name="Laroche J."/>
        </authorList>
    </citation>
    <scope>NUCLEOTIDE SEQUENCE [LARGE SCALE GENOMIC DNA]</scope>
    <source>
        <strain evidence="1 2">CCMP1005</strain>
    </source>
</reference>
<accession>K0TIK3</accession>
<dbReference type="EMBL" id="AGNL01008629">
    <property type="protein sequence ID" value="EJK70372.1"/>
    <property type="molecule type" value="Genomic_DNA"/>
</dbReference>
<evidence type="ECO:0000313" key="1">
    <source>
        <dbReference type="EMBL" id="EJK70372.1"/>
    </source>
</evidence>
<sequence>NSTAHYCDSHWSSLSLSLSLSLFNQDLLKA</sequence>
<dbReference type="Proteomes" id="UP000266841">
    <property type="component" value="Unassembled WGS sequence"/>
</dbReference>